<dbReference type="Gene3D" id="1.10.10.60">
    <property type="entry name" value="Homeodomain-like"/>
    <property type="match status" value="1"/>
</dbReference>
<dbReference type="GO" id="GO:0043565">
    <property type="term" value="F:sequence-specific DNA binding"/>
    <property type="evidence" value="ECO:0007669"/>
    <property type="project" value="InterPro"/>
</dbReference>
<dbReference type="EMBL" id="JACHMI010000001">
    <property type="protein sequence ID" value="MBB6550250.1"/>
    <property type="molecule type" value="Genomic_DNA"/>
</dbReference>
<dbReference type="Proteomes" id="UP000565579">
    <property type="component" value="Unassembled WGS sequence"/>
</dbReference>
<dbReference type="AlphaFoldDB" id="A0A7X0NVA3"/>
<protein>
    <submittedName>
        <fullName evidence="6">AraC-like DNA-binding protein</fullName>
    </submittedName>
</protein>
<organism evidence="6 7">
    <name type="scientific">Nonomuraea rubra</name>
    <dbReference type="NCBI Taxonomy" id="46180"/>
    <lineage>
        <taxon>Bacteria</taxon>
        <taxon>Bacillati</taxon>
        <taxon>Actinomycetota</taxon>
        <taxon>Actinomycetes</taxon>
        <taxon>Streptosporangiales</taxon>
        <taxon>Streptosporangiaceae</taxon>
        <taxon>Nonomuraea</taxon>
    </lineage>
</organism>
<dbReference type="InterPro" id="IPR009057">
    <property type="entry name" value="Homeodomain-like_sf"/>
</dbReference>
<dbReference type="PANTHER" id="PTHR46796:SF15">
    <property type="entry name" value="BLL1074 PROTEIN"/>
    <property type="match status" value="1"/>
</dbReference>
<dbReference type="InterPro" id="IPR018062">
    <property type="entry name" value="HTH_AraC-typ_CS"/>
</dbReference>
<evidence type="ECO:0000256" key="3">
    <source>
        <dbReference type="ARBA" id="ARBA00023163"/>
    </source>
</evidence>
<evidence type="ECO:0000313" key="6">
    <source>
        <dbReference type="EMBL" id="MBB6550250.1"/>
    </source>
</evidence>
<dbReference type="SMART" id="SM00342">
    <property type="entry name" value="HTH_ARAC"/>
    <property type="match status" value="1"/>
</dbReference>
<evidence type="ECO:0000256" key="2">
    <source>
        <dbReference type="ARBA" id="ARBA00023125"/>
    </source>
</evidence>
<keyword evidence="7" id="KW-1185">Reference proteome</keyword>
<evidence type="ECO:0000259" key="5">
    <source>
        <dbReference type="PROSITE" id="PS01124"/>
    </source>
</evidence>
<gene>
    <name evidence="6" type="ORF">HD593_005045</name>
</gene>
<keyword evidence="2 6" id="KW-0238">DNA-binding</keyword>
<dbReference type="SUPFAM" id="SSF46689">
    <property type="entry name" value="Homeodomain-like"/>
    <property type="match status" value="1"/>
</dbReference>
<comment type="caution">
    <text evidence="6">The sequence shown here is derived from an EMBL/GenBank/DDBJ whole genome shotgun (WGS) entry which is preliminary data.</text>
</comment>
<dbReference type="Pfam" id="PF12833">
    <property type="entry name" value="HTH_18"/>
    <property type="match status" value="1"/>
</dbReference>
<dbReference type="GO" id="GO:0003700">
    <property type="term" value="F:DNA-binding transcription factor activity"/>
    <property type="evidence" value="ECO:0007669"/>
    <property type="project" value="InterPro"/>
</dbReference>
<name>A0A7X0NVA3_9ACTN</name>
<reference evidence="6 7" key="1">
    <citation type="submission" date="2020-08" db="EMBL/GenBank/DDBJ databases">
        <title>Sequencing the genomes of 1000 actinobacteria strains.</title>
        <authorList>
            <person name="Klenk H.-P."/>
        </authorList>
    </citation>
    <scope>NUCLEOTIDE SEQUENCE [LARGE SCALE GENOMIC DNA]</scope>
    <source>
        <strain evidence="6 7">DSM 43768</strain>
    </source>
</reference>
<feature type="domain" description="HTH araC/xylS-type" evidence="5">
    <location>
        <begin position="203"/>
        <end position="301"/>
    </location>
</feature>
<dbReference type="RefSeq" id="WP_246546712.1">
    <property type="nucleotide sequence ID" value="NZ_BAAAXY010000009.1"/>
</dbReference>
<dbReference type="PROSITE" id="PS00041">
    <property type="entry name" value="HTH_ARAC_FAMILY_1"/>
    <property type="match status" value="1"/>
</dbReference>
<keyword evidence="3" id="KW-0804">Transcription</keyword>
<proteinExistence type="predicted"/>
<evidence type="ECO:0000256" key="1">
    <source>
        <dbReference type="ARBA" id="ARBA00023015"/>
    </source>
</evidence>
<sequence length="306" mass="31586">MAHSWRGWCLLRPGLLLYGGTVGRNELHAHHAVQLIVAAEPFTMADARGERVTTRIAVVPPDTAHTVLTGARHALLAHLDPRSSPGRSLLARCAPGPTAPTWSPAGTGPTALAWPLSVPPAGVAVEKPSGGTAGVAVGEPSGRGSPAPVAAGNGRVRPGIRPRMFTEPPAGHARSAEAAAALRVVEEWSGHGGAADVLHPAVEAAIALLPALLAGGPVRLRAVAEAVHLSPSRLAHLFSAHVGIPLRPYVRWLRLQRAIDQVAAGESLTAAAHAAGFADGPHFTRAFRTTFGNAPSELATAIDWLP</sequence>
<evidence type="ECO:0000313" key="7">
    <source>
        <dbReference type="Proteomes" id="UP000565579"/>
    </source>
</evidence>
<dbReference type="PANTHER" id="PTHR46796">
    <property type="entry name" value="HTH-TYPE TRANSCRIPTIONAL ACTIVATOR RHAS-RELATED"/>
    <property type="match status" value="1"/>
</dbReference>
<dbReference type="InterPro" id="IPR018060">
    <property type="entry name" value="HTH_AraC"/>
</dbReference>
<keyword evidence="1" id="KW-0805">Transcription regulation</keyword>
<feature type="region of interest" description="Disordered" evidence="4">
    <location>
        <begin position="138"/>
        <end position="160"/>
    </location>
</feature>
<evidence type="ECO:0000256" key="4">
    <source>
        <dbReference type="SAM" id="MobiDB-lite"/>
    </source>
</evidence>
<accession>A0A7X0NVA3</accession>
<dbReference type="InterPro" id="IPR050204">
    <property type="entry name" value="AraC_XylS_family_regulators"/>
</dbReference>
<dbReference type="PROSITE" id="PS01124">
    <property type="entry name" value="HTH_ARAC_FAMILY_2"/>
    <property type="match status" value="1"/>
</dbReference>